<feature type="domain" description="OTU" evidence="4">
    <location>
        <begin position="275"/>
        <end position="398"/>
    </location>
</feature>
<dbReference type="InterPro" id="IPR015940">
    <property type="entry name" value="UBA"/>
</dbReference>
<evidence type="ECO:0000313" key="6">
    <source>
        <dbReference type="Proteomes" id="UP000796880"/>
    </source>
</evidence>
<evidence type="ECO:0000259" key="3">
    <source>
        <dbReference type="PROSITE" id="PS50030"/>
    </source>
</evidence>
<dbReference type="Gene3D" id="3.90.70.80">
    <property type="match status" value="1"/>
</dbReference>
<feature type="region of interest" description="Disordered" evidence="2">
    <location>
        <begin position="23"/>
        <end position="246"/>
    </location>
</feature>
<dbReference type="PROSITE" id="PS50030">
    <property type="entry name" value="UBA"/>
    <property type="match status" value="1"/>
</dbReference>
<dbReference type="PANTHER" id="PTHR12419:SF116">
    <property type="entry name" value="OTU DOMAIN-CONTAINING PROTEIN"/>
    <property type="match status" value="1"/>
</dbReference>
<dbReference type="PROSITE" id="PS50802">
    <property type="entry name" value="OTU"/>
    <property type="match status" value="1"/>
</dbReference>
<evidence type="ECO:0000259" key="4">
    <source>
        <dbReference type="PROSITE" id="PS50802"/>
    </source>
</evidence>
<name>A0A8K0E4S4_9ROSA</name>
<organism evidence="5 6">
    <name type="scientific">Rhamnella rubrinervis</name>
    <dbReference type="NCBI Taxonomy" id="2594499"/>
    <lineage>
        <taxon>Eukaryota</taxon>
        <taxon>Viridiplantae</taxon>
        <taxon>Streptophyta</taxon>
        <taxon>Embryophyta</taxon>
        <taxon>Tracheophyta</taxon>
        <taxon>Spermatophyta</taxon>
        <taxon>Magnoliopsida</taxon>
        <taxon>eudicotyledons</taxon>
        <taxon>Gunneridae</taxon>
        <taxon>Pentapetalae</taxon>
        <taxon>rosids</taxon>
        <taxon>fabids</taxon>
        <taxon>Rosales</taxon>
        <taxon>Rhamnaceae</taxon>
        <taxon>rhamnoid group</taxon>
        <taxon>Rhamneae</taxon>
        <taxon>Rhamnella</taxon>
    </lineage>
</organism>
<evidence type="ECO:0000313" key="5">
    <source>
        <dbReference type="EMBL" id="KAF3439444.1"/>
    </source>
</evidence>
<feature type="domain" description="UBA" evidence="3">
    <location>
        <begin position="505"/>
        <end position="549"/>
    </location>
</feature>
<feature type="compositionally biased region" description="Polar residues" evidence="2">
    <location>
        <begin position="119"/>
        <end position="131"/>
    </location>
</feature>
<dbReference type="SUPFAM" id="SSF54001">
    <property type="entry name" value="Cysteine proteinases"/>
    <property type="match status" value="1"/>
</dbReference>
<dbReference type="GO" id="GO:0016579">
    <property type="term" value="P:protein deubiquitination"/>
    <property type="evidence" value="ECO:0007669"/>
    <property type="project" value="TreeGrafter"/>
</dbReference>
<evidence type="ECO:0000256" key="1">
    <source>
        <dbReference type="ARBA" id="ARBA00010407"/>
    </source>
</evidence>
<keyword evidence="6" id="KW-1185">Reference proteome</keyword>
<comment type="similarity">
    <text evidence="1">Belongs to the peptidase C85 family.</text>
</comment>
<dbReference type="PANTHER" id="PTHR12419">
    <property type="entry name" value="OTU DOMAIN CONTAINING PROTEIN"/>
    <property type="match status" value="1"/>
</dbReference>
<reference evidence="5" key="1">
    <citation type="submission" date="2020-03" db="EMBL/GenBank/DDBJ databases">
        <title>A high-quality chromosome-level genome assembly of a woody plant with both climbing and erect habits, Rhamnella rubrinervis.</title>
        <authorList>
            <person name="Lu Z."/>
            <person name="Yang Y."/>
            <person name="Zhu X."/>
            <person name="Sun Y."/>
        </authorList>
    </citation>
    <scope>NUCLEOTIDE SEQUENCE</scope>
    <source>
        <strain evidence="5">BYM</strain>
        <tissue evidence="5">Leaf</tissue>
    </source>
</reference>
<feature type="compositionally biased region" description="Low complexity" evidence="2">
    <location>
        <begin position="482"/>
        <end position="500"/>
    </location>
</feature>
<sequence>MQRSFREEQTELSWKKSFSQGIGVTVPKARTRDKPMSWRGSSGGSSSNPSRSSSIPGSSSARAEPQVATPQVLSAVKDEESGEEVQEQVIVDELLDYCGSSSDSKVVKGDDLSYDSDQQENSSYETVNNEKVSSDDIVGPGELAKGSSDLRISERGTVEDEDSGGDASQNNTRSSQPPPPPVPPPKPSASNSNSRRFTSGSSNAMRIGPSRRAVAWPIVSTRTSPTESRPSSPRSHGECEGYNSADEQNPCFVSSYDDIERERQFEIDIRRAKGLEVKRMLEDGNCLFRAVADLVYGDSELYDLTRQMCIDYMEQERDHFSQFITEGFTSYCKRKRRDKVYGNNVEIQAMSEMYNRPIHIYSYSTEPINIFHGSYNTDTPPIRLSYHHGNHYNSLVDPRRLTIGAGLGFSSLRGTNVDKDQVKAAIKAQQDQQIDNALLAEGRFYSDLELTEKEIERMVMEASRAEYLADDSFKQKIGCRESSTSNAEPSSSGARSSGSESKVEGRKEHGLSNSMQMVLSMGFSYLQVIEAYSIFGEDVDSMVCYLLETSSSSRRKGKATE</sequence>
<dbReference type="CDD" id="cd22796">
    <property type="entry name" value="OTU_plant_OTU6-like"/>
    <property type="match status" value="1"/>
</dbReference>
<accession>A0A8K0E4S4</accession>
<feature type="compositionally biased region" description="Low complexity" evidence="2">
    <location>
        <begin position="220"/>
        <end position="234"/>
    </location>
</feature>
<dbReference type="InterPro" id="IPR050704">
    <property type="entry name" value="Peptidase_C85-like"/>
</dbReference>
<evidence type="ECO:0008006" key="7">
    <source>
        <dbReference type="Google" id="ProtNLM"/>
    </source>
</evidence>
<proteinExistence type="inferred from homology"/>
<feature type="compositionally biased region" description="Pro residues" evidence="2">
    <location>
        <begin position="176"/>
        <end position="187"/>
    </location>
</feature>
<dbReference type="EMBL" id="VOIH02000008">
    <property type="protein sequence ID" value="KAF3439444.1"/>
    <property type="molecule type" value="Genomic_DNA"/>
</dbReference>
<dbReference type="InterPro" id="IPR038765">
    <property type="entry name" value="Papain-like_cys_pep_sf"/>
</dbReference>
<feature type="compositionally biased region" description="Low complexity" evidence="2">
    <location>
        <begin position="37"/>
        <end position="60"/>
    </location>
</feature>
<dbReference type="Proteomes" id="UP000796880">
    <property type="component" value="Unassembled WGS sequence"/>
</dbReference>
<dbReference type="AlphaFoldDB" id="A0A8K0E4S4"/>
<feature type="compositionally biased region" description="Polar residues" evidence="2">
    <location>
        <begin position="195"/>
        <end position="204"/>
    </location>
</feature>
<dbReference type="GO" id="GO:0004843">
    <property type="term" value="F:cysteine-type deubiquitinase activity"/>
    <property type="evidence" value="ECO:0007669"/>
    <property type="project" value="TreeGrafter"/>
</dbReference>
<dbReference type="Pfam" id="PF02338">
    <property type="entry name" value="OTU"/>
    <property type="match status" value="1"/>
</dbReference>
<dbReference type="FunFam" id="3.90.70.80:FF:000008">
    <property type="entry name" value="OTU domain-containing protein 5"/>
    <property type="match status" value="1"/>
</dbReference>
<feature type="region of interest" description="Disordered" evidence="2">
    <location>
        <begin position="478"/>
        <end position="509"/>
    </location>
</feature>
<dbReference type="OrthoDB" id="409956at2759"/>
<evidence type="ECO:0000256" key="2">
    <source>
        <dbReference type="SAM" id="MobiDB-lite"/>
    </source>
</evidence>
<gene>
    <name evidence="5" type="ORF">FNV43_RR17722</name>
</gene>
<dbReference type="InterPro" id="IPR003323">
    <property type="entry name" value="OTU_dom"/>
</dbReference>
<comment type="caution">
    <text evidence="5">The sequence shown here is derived from an EMBL/GenBank/DDBJ whole genome shotgun (WGS) entry which is preliminary data.</text>
</comment>
<protein>
    <recommendedName>
        <fullName evidence="7">OTU domain-containing protein 5</fullName>
    </recommendedName>
</protein>
<dbReference type="GO" id="GO:0061578">
    <property type="term" value="F:K63-linked deubiquitinase activity"/>
    <property type="evidence" value="ECO:0007669"/>
    <property type="project" value="TreeGrafter"/>
</dbReference>